<feature type="compositionally biased region" description="Basic and acidic residues" evidence="1">
    <location>
        <begin position="670"/>
        <end position="679"/>
    </location>
</feature>
<feature type="region of interest" description="Disordered" evidence="1">
    <location>
        <begin position="436"/>
        <end position="585"/>
    </location>
</feature>
<feature type="compositionally biased region" description="Acidic residues" evidence="1">
    <location>
        <begin position="479"/>
        <end position="505"/>
    </location>
</feature>
<dbReference type="SMART" id="SM00233">
    <property type="entry name" value="PH"/>
    <property type="match status" value="1"/>
</dbReference>
<feature type="compositionally biased region" description="Low complexity" evidence="1">
    <location>
        <begin position="881"/>
        <end position="895"/>
    </location>
</feature>
<sequence length="925" mass="102076">MSPETNYQVSLSSARTAVSFRPPCFIKPGMSSTPDSATGALASSSSTTSTSDSSSSIDNHISSTSSDGNQPDEMRAFIKTFDNYCQKVYIEGYLYKYNGDQQRTRCYAELSGPTLSVWDAQVQSPRILPQYFNISDVSVERQVVDGRLVIAVHMSHGSKTQRFELPDEATLGRWVCAMRLSCFESKKLHMLFTLRLLLPTLDSDTAEDYTNPTRWESTLQVRMDAKDWHKYWVIVNSSSGVRRKSLFGRKASTTPGNNGGVAALKLLETKKSKNAVATMTQVTHAYAIYPEKPQLLDNKQLGLMVRVEGTIECNGKCQEGHVLLMTDSRQQLCTILMAIFDAFHLYGRPGALLSDITDPLSLDYGCTASPRLFLEPEDLVLAMDPGPLSPRDIERICLAAIHHNMSQPIRGGARANSLPLITVACDDDKDHDDDNDDCHSAFIPSFRQRSASDSRESPQDIARFSREPQQLFPRQIMDSSDEEDASEESSDEEDDDNEESDSDDEPIGKTSAASTSAAISGTTSRGSQGHPLVPDFDFGNGFDVSTSPRLLAQPSSPQQQQKGEGKSGETSAVQQSNSNKESGLFDDFSLSMDFAKYMTTSSSSDTPRKHSLPSTYLLSGRESVDHLSSSGAGSSASSFLAPLSSQRRRSWDPQGSQDAPGRWYDDNDEEYHKSQHPYDCDEYGGGYDYGYSEGEYDEEGPMIPSLSDHFATQNSLLDTYLGEQLTAKEQIQYCRATGQPFIQIDENKTQVPEGGFVGIISRREKDRKQGNNTRVSGRVQQHHIDIEKERRLMEQRQQQWMKHQMMAYANACPPGMYPPPPPPMGMPPYLAIPPNHTMSPGVGGGPPSPYMMHPAYMAAPPVPPPGTPGYQARPVMFNGGPRSPSISSPVSPSSRRSSRPLLDDISDDTPVLASRFRSTTPIRKD</sequence>
<feature type="compositionally biased region" description="Low complexity" evidence="1">
    <location>
        <begin position="43"/>
        <end position="67"/>
    </location>
</feature>
<feature type="compositionally biased region" description="Low complexity" evidence="1">
    <location>
        <begin position="510"/>
        <end position="527"/>
    </location>
</feature>
<organism evidence="3">
    <name type="scientific">Lichtheimia ramosa</name>
    <dbReference type="NCBI Taxonomy" id="688394"/>
    <lineage>
        <taxon>Eukaryota</taxon>
        <taxon>Fungi</taxon>
        <taxon>Fungi incertae sedis</taxon>
        <taxon>Mucoromycota</taxon>
        <taxon>Mucoromycotina</taxon>
        <taxon>Mucoromycetes</taxon>
        <taxon>Mucorales</taxon>
        <taxon>Lichtheimiaceae</taxon>
        <taxon>Lichtheimia</taxon>
    </lineage>
</organism>
<feature type="region of interest" description="Disordered" evidence="1">
    <location>
        <begin position="864"/>
        <end position="925"/>
    </location>
</feature>
<gene>
    <name evidence="3" type="ORF">LRAMOSA05362</name>
</gene>
<evidence type="ECO:0000259" key="2">
    <source>
        <dbReference type="SMART" id="SM00233"/>
    </source>
</evidence>
<reference evidence="3" key="1">
    <citation type="journal article" date="2014" name="Genome Announc.">
        <title>De novo whole-genome sequence and genome annotation of Lichtheimia ramosa.</title>
        <authorList>
            <person name="Linde J."/>
            <person name="Schwartze V."/>
            <person name="Binder U."/>
            <person name="Lass-Florl C."/>
            <person name="Voigt K."/>
            <person name="Horn F."/>
        </authorList>
    </citation>
    <scope>NUCLEOTIDE SEQUENCE</scope>
    <source>
        <strain evidence="3">JMRC FSU:6197</strain>
    </source>
</reference>
<dbReference type="EMBL" id="LK023379">
    <property type="protein sequence ID" value="CDS13184.1"/>
    <property type="molecule type" value="Genomic_DNA"/>
</dbReference>
<feature type="compositionally biased region" description="Basic and acidic residues" evidence="1">
    <location>
        <begin position="450"/>
        <end position="466"/>
    </location>
</feature>
<dbReference type="InterPro" id="IPR058155">
    <property type="entry name" value="Skg3/CAF120-like_PH"/>
</dbReference>
<feature type="compositionally biased region" description="Low complexity" evidence="1">
    <location>
        <begin position="627"/>
        <end position="645"/>
    </location>
</feature>
<protein>
    <recommendedName>
        <fullName evidence="2">PH domain-containing protein</fullName>
    </recommendedName>
</protein>
<dbReference type="Pfam" id="PF25381">
    <property type="entry name" value="PH_26"/>
    <property type="match status" value="1"/>
</dbReference>
<dbReference type="AlphaFoldDB" id="A0A077X113"/>
<evidence type="ECO:0000256" key="1">
    <source>
        <dbReference type="SAM" id="MobiDB-lite"/>
    </source>
</evidence>
<dbReference type="InterPro" id="IPR001849">
    <property type="entry name" value="PH_domain"/>
</dbReference>
<feature type="compositionally biased region" description="Polar residues" evidence="1">
    <location>
        <begin position="570"/>
        <end position="581"/>
    </location>
</feature>
<dbReference type="OrthoDB" id="5563754at2759"/>
<feature type="region of interest" description="Disordered" evidence="1">
    <location>
        <begin position="625"/>
        <end position="679"/>
    </location>
</feature>
<proteinExistence type="predicted"/>
<feature type="compositionally biased region" description="Polar residues" evidence="1">
    <location>
        <begin position="916"/>
        <end position="925"/>
    </location>
</feature>
<evidence type="ECO:0000313" key="3">
    <source>
        <dbReference type="EMBL" id="CDS13184.1"/>
    </source>
</evidence>
<feature type="compositionally biased region" description="Low complexity" evidence="1">
    <location>
        <begin position="553"/>
        <end position="562"/>
    </location>
</feature>
<accession>A0A077X113</accession>
<dbReference type="SUPFAM" id="SSF50729">
    <property type="entry name" value="PH domain-like"/>
    <property type="match status" value="1"/>
</dbReference>
<name>A0A077X113_9FUNG</name>
<feature type="region of interest" description="Disordered" evidence="1">
    <location>
        <begin position="29"/>
        <end position="69"/>
    </location>
</feature>
<feature type="domain" description="PH" evidence="2">
    <location>
        <begin position="88"/>
        <end position="185"/>
    </location>
</feature>